<keyword evidence="2" id="KW-1185">Reference proteome</keyword>
<evidence type="ECO:0000313" key="2">
    <source>
        <dbReference type="Proteomes" id="UP000288227"/>
    </source>
</evidence>
<proteinExistence type="predicted"/>
<dbReference type="EMBL" id="BHXQ01000007">
    <property type="protein sequence ID" value="GCC53372.1"/>
    <property type="molecule type" value="Genomic_DNA"/>
</dbReference>
<dbReference type="Proteomes" id="UP000288227">
    <property type="component" value="Unassembled WGS sequence"/>
</dbReference>
<name>A0A401UES8_9BACT</name>
<protein>
    <submittedName>
        <fullName evidence="1">Uncharacterized protein</fullName>
    </submittedName>
</protein>
<organism evidence="1 2">
    <name type="scientific">Chryseotalea sanaruensis</name>
    <dbReference type="NCBI Taxonomy" id="2482724"/>
    <lineage>
        <taxon>Bacteria</taxon>
        <taxon>Pseudomonadati</taxon>
        <taxon>Bacteroidota</taxon>
        <taxon>Cytophagia</taxon>
        <taxon>Cytophagales</taxon>
        <taxon>Chryseotaleaceae</taxon>
        <taxon>Chryseotalea</taxon>
    </lineage>
</organism>
<evidence type="ECO:0000313" key="1">
    <source>
        <dbReference type="EMBL" id="GCC53372.1"/>
    </source>
</evidence>
<sequence>MWFISLVLTSAVSFAQVEQIDRFEVPINYLTSGYEVTSLLHDGILLHRVNSSDLSQEFEIIKLDTLFNQRWRGAIPFDKNFTITHKKFFKNSLYILARGNSYYDFILIKVDQETGRYTQYKLRNYIPFVPSEFQVNDRLGIIGGYFNKIPIVVLFDFELLRLKILPGLFNEIGELAQIKVHQDNTFDILLCARYFNREKTIWIKSYTPEGDFIIQKVLPTDGNKSLVFGRINQSVDDTKIVAGVYGNRNSEYSKGLFVAAIDPFGDSQVKYYNFADLENFFSYMKINRQKRVKYRIDKRKNKGKENRFNYRLLVHELVPYKDQFILLGEAFYPKYKSIDRSISPGFFSRSGYGYSGNSEMIFDGYRYTHATVLAFDVNGKLQWDNTFEINDVKTFNLEQFVKLKTDKERITLLYLFDNMLRTKIISGSNVIESKNTEPIKTLTEGDVVINNQTVLNKLEYWYGDYLFAYGIQNVTNTKQIGGQSERSVFFINKLKCR</sequence>
<reference evidence="1 2" key="1">
    <citation type="submission" date="2018-11" db="EMBL/GenBank/DDBJ databases">
        <title>Chryseotalea sanarue gen. nov., sp., nov., a member of the family Cytophagaceae, isolated from a brackish lake in Hamamatsu Japan.</title>
        <authorList>
            <person name="Maejima Y."/>
            <person name="Iino T."/>
            <person name="Muraguchi Y."/>
            <person name="Fukuda K."/>
            <person name="Ohkuma M."/>
            <person name="Moriuchi R."/>
            <person name="Dohra H."/>
            <person name="Kimbara K."/>
            <person name="Shintani M."/>
        </authorList>
    </citation>
    <scope>NUCLEOTIDE SEQUENCE [LARGE SCALE GENOMIC DNA]</scope>
    <source>
        <strain evidence="1 2">Ys</strain>
    </source>
</reference>
<dbReference type="AlphaFoldDB" id="A0A401UES8"/>
<accession>A0A401UES8</accession>
<comment type="caution">
    <text evidence="1">The sequence shown here is derived from an EMBL/GenBank/DDBJ whole genome shotgun (WGS) entry which is preliminary data.</text>
</comment>
<gene>
    <name evidence="1" type="ORF">SanaruYs_36150</name>
</gene>